<dbReference type="EMBL" id="KN837672">
    <property type="protein sequence ID" value="KIJ23448.1"/>
    <property type="molecule type" value="Genomic_DNA"/>
</dbReference>
<sequence length="96" mass="10469">MSGLTEITQSSTSTCYINRISPELLCAVFEHAASASVPLDDWAMNHRHLHNSFAALELSHTPHLSGVSSHEATEYFGRKLNLAVQLVLFGQDSKSG</sequence>
<organism evidence="1 2">
    <name type="scientific">Sphaerobolus stellatus (strain SS14)</name>
    <dbReference type="NCBI Taxonomy" id="990650"/>
    <lineage>
        <taxon>Eukaryota</taxon>
        <taxon>Fungi</taxon>
        <taxon>Dikarya</taxon>
        <taxon>Basidiomycota</taxon>
        <taxon>Agaricomycotina</taxon>
        <taxon>Agaricomycetes</taxon>
        <taxon>Phallomycetidae</taxon>
        <taxon>Geastrales</taxon>
        <taxon>Sphaerobolaceae</taxon>
        <taxon>Sphaerobolus</taxon>
    </lineage>
</organism>
<accession>A0A0C9T3J8</accession>
<evidence type="ECO:0000313" key="2">
    <source>
        <dbReference type="Proteomes" id="UP000054279"/>
    </source>
</evidence>
<protein>
    <submittedName>
        <fullName evidence="1">Uncharacterized protein</fullName>
    </submittedName>
</protein>
<dbReference type="HOGENOM" id="CLU_2361090_0_0_1"/>
<dbReference type="Proteomes" id="UP000054279">
    <property type="component" value="Unassembled WGS sequence"/>
</dbReference>
<proteinExistence type="predicted"/>
<reference evidence="1 2" key="1">
    <citation type="submission" date="2014-06" db="EMBL/GenBank/DDBJ databases">
        <title>Evolutionary Origins and Diversification of the Mycorrhizal Mutualists.</title>
        <authorList>
            <consortium name="DOE Joint Genome Institute"/>
            <consortium name="Mycorrhizal Genomics Consortium"/>
            <person name="Kohler A."/>
            <person name="Kuo A."/>
            <person name="Nagy L.G."/>
            <person name="Floudas D."/>
            <person name="Copeland A."/>
            <person name="Barry K.W."/>
            <person name="Cichocki N."/>
            <person name="Veneault-Fourrey C."/>
            <person name="LaButti K."/>
            <person name="Lindquist E.A."/>
            <person name="Lipzen A."/>
            <person name="Lundell T."/>
            <person name="Morin E."/>
            <person name="Murat C."/>
            <person name="Riley R."/>
            <person name="Ohm R."/>
            <person name="Sun H."/>
            <person name="Tunlid A."/>
            <person name="Henrissat B."/>
            <person name="Grigoriev I.V."/>
            <person name="Hibbett D.S."/>
            <person name="Martin F."/>
        </authorList>
    </citation>
    <scope>NUCLEOTIDE SEQUENCE [LARGE SCALE GENOMIC DNA]</scope>
    <source>
        <strain evidence="1 2">SS14</strain>
    </source>
</reference>
<keyword evidence="2" id="KW-1185">Reference proteome</keyword>
<name>A0A0C9T3J8_SPHS4</name>
<evidence type="ECO:0000313" key="1">
    <source>
        <dbReference type="EMBL" id="KIJ23448.1"/>
    </source>
</evidence>
<gene>
    <name evidence="1" type="ORF">M422DRAFT_275964</name>
</gene>
<dbReference type="AlphaFoldDB" id="A0A0C9T3J8"/>